<dbReference type="AlphaFoldDB" id="A0A218XK01"/>
<reference evidence="3" key="1">
    <citation type="journal article" date="2017" name="Plant J.">
        <title>The pomegranate (Punica granatum L.) genome and the genomics of punicalagin biosynthesis.</title>
        <authorList>
            <person name="Qin G."/>
            <person name="Xu C."/>
            <person name="Ming R."/>
            <person name="Tang H."/>
            <person name="Guyot R."/>
            <person name="Kramer E.M."/>
            <person name="Hu Y."/>
            <person name="Yi X."/>
            <person name="Qi Y."/>
            <person name="Xu X."/>
            <person name="Gao Z."/>
            <person name="Pan H."/>
            <person name="Jian J."/>
            <person name="Tian Y."/>
            <person name="Yue Z."/>
            <person name="Xu Y."/>
        </authorList>
    </citation>
    <scope>NUCLEOTIDE SEQUENCE [LARGE SCALE GENOMIC DNA]</scope>
    <source>
        <strain evidence="3">cv. Dabenzi</strain>
    </source>
</reference>
<protein>
    <submittedName>
        <fullName evidence="2">Uncharacterized protein</fullName>
    </submittedName>
</protein>
<feature type="compositionally biased region" description="Basic and acidic residues" evidence="1">
    <location>
        <begin position="42"/>
        <end position="61"/>
    </location>
</feature>
<dbReference type="Proteomes" id="UP000197138">
    <property type="component" value="Unassembled WGS sequence"/>
</dbReference>
<sequence length="87" mass="9704">MFTCGTESSSGGCCNGRTPTTGETQRQRNQTAFASEGGTRPGLDKRLLSPARVESRGDESTELMMKEKGPVFIKWRTVGLWWKEFWG</sequence>
<feature type="region of interest" description="Disordered" evidence="1">
    <location>
        <begin position="1"/>
        <end position="61"/>
    </location>
</feature>
<comment type="caution">
    <text evidence="2">The sequence shown here is derived from an EMBL/GenBank/DDBJ whole genome shotgun (WGS) entry which is preliminary data.</text>
</comment>
<proteinExistence type="predicted"/>
<gene>
    <name evidence="2" type="ORF">CDL15_Pgr027588</name>
</gene>
<evidence type="ECO:0000313" key="3">
    <source>
        <dbReference type="Proteomes" id="UP000197138"/>
    </source>
</evidence>
<accession>A0A218XK01</accession>
<evidence type="ECO:0000313" key="2">
    <source>
        <dbReference type="EMBL" id="OWM84801.1"/>
    </source>
</evidence>
<evidence type="ECO:0000256" key="1">
    <source>
        <dbReference type="SAM" id="MobiDB-lite"/>
    </source>
</evidence>
<organism evidence="2 3">
    <name type="scientific">Punica granatum</name>
    <name type="common">Pomegranate</name>
    <dbReference type="NCBI Taxonomy" id="22663"/>
    <lineage>
        <taxon>Eukaryota</taxon>
        <taxon>Viridiplantae</taxon>
        <taxon>Streptophyta</taxon>
        <taxon>Embryophyta</taxon>
        <taxon>Tracheophyta</taxon>
        <taxon>Spermatophyta</taxon>
        <taxon>Magnoliopsida</taxon>
        <taxon>eudicotyledons</taxon>
        <taxon>Gunneridae</taxon>
        <taxon>Pentapetalae</taxon>
        <taxon>rosids</taxon>
        <taxon>malvids</taxon>
        <taxon>Myrtales</taxon>
        <taxon>Lythraceae</taxon>
        <taxon>Punica</taxon>
    </lineage>
</organism>
<feature type="compositionally biased region" description="Polar residues" evidence="1">
    <location>
        <begin position="1"/>
        <end position="33"/>
    </location>
</feature>
<name>A0A218XK01_PUNGR</name>
<dbReference type="EMBL" id="MTKT01001287">
    <property type="protein sequence ID" value="OWM84801.1"/>
    <property type="molecule type" value="Genomic_DNA"/>
</dbReference>